<dbReference type="Proteomes" id="UP000251960">
    <property type="component" value="Chromosome 2"/>
</dbReference>
<evidence type="ECO:0000313" key="2">
    <source>
        <dbReference type="Proteomes" id="UP000251960"/>
    </source>
</evidence>
<dbReference type="AlphaFoldDB" id="A0A3L6G2R4"/>
<comment type="caution">
    <text evidence="1">The sequence shown here is derived from an EMBL/GenBank/DDBJ whole genome shotgun (WGS) entry which is preliminary data.</text>
</comment>
<dbReference type="EMBL" id="NCVQ01000003">
    <property type="protein sequence ID" value="PWZ41306.1"/>
    <property type="molecule type" value="Genomic_DNA"/>
</dbReference>
<organism evidence="1 2">
    <name type="scientific">Zea mays</name>
    <name type="common">Maize</name>
    <dbReference type="NCBI Taxonomy" id="4577"/>
    <lineage>
        <taxon>Eukaryota</taxon>
        <taxon>Viridiplantae</taxon>
        <taxon>Streptophyta</taxon>
        <taxon>Embryophyta</taxon>
        <taxon>Tracheophyta</taxon>
        <taxon>Spermatophyta</taxon>
        <taxon>Magnoliopsida</taxon>
        <taxon>Liliopsida</taxon>
        <taxon>Poales</taxon>
        <taxon>Poaceae</taxon>
        <taxon>PACMAD clade</taxon>
        <taxon>Panicoideae</taxon>
        <taxon>Andropogonodae</taxon>
        <taxon>Andropogoneae</taxon>
        <taxon>Tripsacinae</taxon>
        <taxon>Zea</taxon>
    </lineage>
</organism>
<gene>
    <name evidence="1" type="ORF">Zm00014a_038137</name>
</gene>
<sequence>MYCSGAVALVGGQPIFRCLGMARRSSSGLARCWGHGTVEGVCTLQGETLLPACTPHAVLDSGQTPSPWSPRFRHLCVLLLGARDHPSSFHFVRV</sequence>
<evidence type="ECO:0000313" key="1">
    <source>
        <dbReference type="EMBL" id="PWZ41306.1"/>
    </source>
</evidence>
<proteinExistence type="predicted"/>
<name>A0A3L6G2R4_MAIZE</name>
<reference evidence="1 2" key="1">
    <citation type="journal article" date="2018" name="Nat. Genet.">
        <title>Extensive intraspecific gene order and gene structural variations between Mo17 and other maize genomes.</title>
        <authorList>
            <person name="Sun S."/>
            <person name="Zhou Y."/>
            <person name="Chen J."/>
            <person name="Shi J."/>
            <person name="Zhao H."/>
            <person name="Zhao H."/>
            <person name="Song W."/>
            <person name="Zhang M."/>
            <person name="Cui Y."/>
            <person name="Dong X."/>
            <person name="Liu H."/>
            <person name="Ma X."/>
            <person name="Jiao Y."/>
            <person name="Wang B."/>
            <person name="Wei X."/>
            <person name="Stein J.C."/>
            <person name="Glaubitz J.C."/>
            <person name="Lu F."/>
            <person name="Yu G."/>
            <person name="Liang C."/>
            <person name="Fengler K."/>
            <person name="Li B."/>
            <person name="Rafalski A."/>
            <person name="Schnable P.S."/>
            <person name="Ware D.H."/>
            <person name="Buckler E.S."/>
            <person name="Lai J."/>
        </authorList>
    </citation>
    <scope>NUCLEOTIDE SEQUENCE [LARGE SCALE GENOMIC DNA]</scope>
    <source>
        <strain evidence="2">cv. Missouri 17</strain>
        <tissue evidence="1">Seedling</tissue>
    </source>
</reference>
<accession>A0A3L6G2R4</accession>
<protein>
    <submittedName>
        <fullName evidence="1">Uncharacterized protein</fullName>
    </submittedName>
</protein>